<dbReference type="InterPro" id="IPR046848">
    <property type="entry name" value="E_motif"/>
</dbReference>
<keyword evidence="2" id="KW-0677">Repeat</keyword>
<dbReference type="InterPro" id="IPR046960">
    <property type="entry name" value="PPR_At4g14850-like_plant"/>
</dbReference>
<feature type="domain" description="DYW" evidence="4">
    <location>
        <begin position="490"/>
        <end position="562"/>
    </location>
</feature>
<dbReference type="PANTHER" id="PTHR47926">
    <property type="entry name" value="PENTATRICOPEPTIDE REPEAT-CONTAINING PROTEIN"/>
    <property type="match status" value="1"/>
</dbReference>
<reference evidence="5 6" key="1">
    <citation type="submission" date="2018-09" db="EMBL/GenBank/DDBJ databases">
        <title>A high-quality reference genome of wild soybean provides a powerful tool to mine soybean genomes.</title>
        <authorList>
            <person name="Xie M."/>
            <person name="Chung C.Y.L."/>
            <person name="Li M.-W."/>
            <person name="Wong F.-L."/>
            <person name="Chan T.-F."/>
            <person name="Lam H.-M."/>
        </authorList>
    </citation>
    <scope>NUCLEOTIDE SEQUENCE [LARGE SCALE GENOMIC DNA]</scope>
    <source>
        <strain evidence="6">cv. W05</strain>
        <tissue evidence="5">Hypocotyl of etiolated seedlings</tissue>
    </source>
</reference>
<dbReference type="NCBIfam" id="TIGR00756">
    <property type="entry name" value="PPR"/>
    <property type="match status" value="4"/>
</dbReference>
<evidence type="ECO:0000259" key="4">
    <source>
        <dbReference type="Pfam" id="PF14432"/>
    </source>
</evidence>
<organism evidence="5 6">
    <name type="scientific">Glycine soja</name>
    <name type="common">Wild soybean</name>
    <dbReference type="NCBI Taxonomy" id="3848"/>
    <lineage>
        <taxon>Eukaryota</taxon>
        <taxon>Viridiplantae</taxon>
        <taxon>Streptophyta</taxon>
        <taxon>Embryophyta</taxon>
        <taxon>Tracheophyta</taxon>
        <taxon>Spermatophyta</taxon>
        <taxon>Magnoliopsida</taxon>
        <taxon>eudicotyledons</taxon>
        <taxon>Gunneridae</taxon>
        <taxon>Pentapetalae</taxon>
        <taxon>rosids</taxon>
        <taxon>fabids</taxon>
        <taxon>Fabales</taxon>
        <taxon>Fabaceae</taxon>
        <taxon>Papilionoideae</taxon>
        <taxon>50 kb inversion clade</taxon>
        <taxon>NPAAA clade</taxon>
        <taxon>indigoferoid/millettioid clade</taxon>
        <taxon>Phaseoleae</taxon>
        <taxon>Glycine</taxon>
        <taxon>Glycine subgen. Soja</taxon>
    </lineage>
</organism>
<dbReference type="Pfam" id="PF14432">
    <property type="entry name" value="DYW_deaminase"/>
    <property type="match status" value="1"/>
</dbReference>
<protein>
    <submittedName>
        <fullName evidence="5">Pentatricopeptide repeat-containing protein</fullName>
    </submittedName>
</protein>
<comment type="caution">
    <text evidence="5">The sequence shown here is derived from an EMBL/GenBank/DDBJ whole genome shotgun (WGS) entry which is preliminary data.</text>
</comment>
<name>A0A445JFX6_GLYSO</name>
<evidence type="ECO:0000256" key="1">
    <source>
        <dbReference type="ARBA" id="ARBA00006643"/>
    </source>
</evidence>
<sequence length="564" mass="63095">LRLLKAALNVGDFRRAQKLYDNITQPDPATCSTLISAFTTRGLPNESIRLYALLRARGIETHSSVFLAIAKACGASGDALRVKEVHAYGKCKYIEGASILPACSVLKALKSGRAIHGIAVRHEMMENVLVCSALVNLYARCLSVKQARLVFDLMSHRDVVSWNGVLTAYFTNISYEKDEATWNAVIGGCMENGQTEKAVEMLSKMQNMGFKPNQITISSFLPACSILESLRMGKEIHCYVFRHWLIGDLTTMTTLVYMYAKCGDLNLSRNVFDMILRKDVVAWNTMIIANAMHGNGKEVLLVFESMLQSGIKPNSVTFTGVLSGCSHSRLVEEGLHIFNSMSRDHQVEPDANHYACMVDVFSRAGRLDEAYEFIQKMPMEPTASAWGALLGACRVYKNLELAKISANKLFEIEPNNPGNYVLLFNILVTAKLWKARILMKGRGIAKTRGCSWLQVGNKVHTFVVGDKNNMESDKIYKFLDELGEKMKMAGYKPDTDYVQQDVDQEEKAESLCSHSEKLANLRIWGDCHNAIKYISKVVGVSIIVRDSLRFHHFRNGNCSCHDLR</sequence>
<dbReference type="Proteomes" id="UP000289340">
    <property type="component" value="Chromosome 8"/>
</dbReference>
<dbReference type="Pfam" id="PF13041">
    <property type="entry name" value="PPR_2"/>
    <property type="match status" value="2"/>
</dbReference>
<proteinExistence type="inferred from homology"/>
<gene>
    <name evidence="5" type="ORF">D0Y65_020820</name>
</gene>
<feature type="repeat" description="PPR" evidence="3">
    <location>
        <begin position="350"/>
        <end position="380"/>
    </location>
</feature>
<dbReference type="InterPro" id="IPR002885">
    <property type="entry name" value="PPR_rpt"/>
</dbReference>
<feature type="non-terminal residue" evidence="5">
    <location>
        <position position="1"/>
    </location>
</feature>
<dbReference type="Gene3D" id="1.25.40.10">
    <property type="entry name" value="Tetratricopeptide repeat domain"/>
    <property type="match status" value="4"/>
</dbReference>
<comment type="similarity">
    <text evidence="1">Belongs to the PPR family. PCMP-H subfamily.</text>
</comment>
<dbReference type="PANTHER" id="PTHR47926:SF426">
    <property type="entry name" value="TETRATRICOPEPTIDE-LIKE HELICAL DOMAIN SUPERFAMILY, DYW DOMAIN-CONTAINING PROTEIN"/>
    <property type="match status" value="1"/>
</dbReference>
<evidence type="ECO:0000256" key="2">
    <source>
        <dbReference type="ARBA" id="ARBA00022737"/>
    </source>
</evidence>
<keyword evidence="6" id="KW-1185">Reference proteome</keyword>
<feature type="repeat" description="PPR" evidence="3">
    <location>
        <begin position="178"/>
        <end position="212"/>
    </location>
</feature>
<dbReference type="GO" id="GO:0009451">
    <property type="term" value="P:RNA modification"/>
    <property type="evidence" value="ECO:0007669"/>
    <property type="project" value="InterPro"/>
</dbReference>
<dbReference type="Pfam" id="PF20431">
    <property type="entry name" value="E_motif"/>
    <property type="match status" value="1"/>
</dbReference>
<evidence type="ECO:0000256" key="3">
    <source>
        <dbReference type="PROSITE-ProRule" id="PRU00708"/>
    </source>
</evidence>
<evidence type="ECO:0000313" key="6">
    <source>
        <dbReference type="Proteomes" id="UP000289340"/>
    </source>
</evidence>
<accession>A0A445JFX6</accession>
<dbReference type="InterPro" id="IPR011990">
    <property type="entry name" value="TPR-like_helical_dom_sf"/>
</dbReference>
<dbReference type="AlphaFoldDB" id="A0A445JFX6"/>
<dbReference type="GO" id="GO:0008270">
    <property type="term" value="F:zinc ion binding"/>
    <property type="evidence" value="ECO:0007669"/>
    <property type="project" value="InterPro"/>
</dbReference>
<feature type="repeat" description="PPR" evidence="3">
    <location>
        <begin position="27"/>
        <end position="61"/>
    </location>
</feature>
<dbReference type="Pfam" id="PF12854">
    <property type="entry name" value="PPR_1"/>
    <property type="match status" value="1"/>
</dbReference>
<evidence type="ECO:0000313" key="5">
    <source>
        <dbReference type="EMBL" id="RZB97343.1"/>
    </source>
</evidence>
<dbReference type="FunFam" id="1.25.40.10:FF:000366">
    <property type="entry name" value="Pentatricopeptide (PPR) repeat-containing protein"/>
    <property type="match status" value="1"/>
</dbReference>
<dbReference type="InterPro" id="IPR032867">
    <property type="entry name" value="DYW_dom"/>
</dbReference>
<dbReference type="EMBL" id="QZWG01000008">
    <property type="protein sequence ID" value="RZB97343.1"/>
    <property type="molecule type" value="Genomic_DNA"/>
</dbReference>
<dbReference type="PROSITE" id="PS51375">
    <property type="entry name" value="PPR"/>
    <property type="match status" value="4"/>
</dbReference>
<feature type="repeat" description="PPR" evidence="3">
    <location>
        <begin position="279"/>
        <end position="313"/>
    </location>
</feature>
<dbReference type="Pfam" id="PF01535">
    <property type="entry name" value="PPR"/>
    <property type="match status" value="1"/>
</dbReference>
<dbReference type="FunFam" id="1.25.40.10:FF:000031">
    <property type="entry name" value="Pentatricopeptide repeat-containing protein mitochondrial"/>
    <property type="match status" value="1"/>
</dbReference>
<dbReference type="GO" id="GO:0003723">
    <property type="term" value="F:RNA binding"/>
    <property type="evidence" value="ECO:0007669"/>
    <property type="project" value="InterPro"/>
</dbReference>